<dbReference type="PANTHER" id="PTHR19446">
    <property type="entry name" value="REVERSE TRANSCRIPTASES"/>
    <property type="match status" value="1"/>
</dbReference>
<dbReference type="WBParaSite" id="HPBE_0002368801-mRNA-1">
    <property type="protein sequence ID" value="HPBE_0002368801-mRNA-1"/>
    <property type="gene ID" value="HPBE_0002368801"/>
</dbReference>
<evidence type="ECO:0000313" key="3">
    <source>
        <dbReference type="WBParaSite" id="HPBE_0002368801-mRNA-1"/>
    </source>
</evidence>
<evidence type="ECO:0000313" key="1">
    <source>
        <dbReference type="EMBL" id="VDP40324.1"/>
    </source>
</evidence>
<dbReference type="EMBL" id="UZAH01035353">
    <property type="protein sequence ID" value="VDP40324.1"/>
    <property type="molecule type" value="Genomic_DNA"/>
</dbReference>
<organism evidence="2 3">
    <name type="scientific">Heligmosomoides polygyrus</name>
    <name type="common">Parasitic roundworm</name>
    <dbReference type="NCBI Taxonomy" id="6339"/>
    <lineage>
        <taxon>Eukaryota</taxon>
        <taxon>Metazoa</taxon>
        <taxon>Ecdysozoa</taxon>
        <taxon>Nematoda</taxon>
        <taxon>Chromadorea</taxon>
        <taxon>Rhabditida</taxon>
        <taxon>Rhabditina</taxon>
        <taxon>Rhabditomorpha</taxon>
        <taxon>Strongyloidea</taxon>
        <taxon>Heligmosomidae</taxon>
        <taxon>Heligmosomoides</taxon>
    </lineage>
</organism>
<name>A0A183GLW8_HELPZ</name>
<sequence length="448" mass="50818">MGGRHRSATELVRKSRNVSRTRVATLNVDTLTGRSCQLDEALERRGVDLCAVQETRWSCSKSRGIGRGLKAVLCGPMITSGVRMIISERFRDSIVSVERFNDRLMKIVVFVKERLYHFYSAYAPQSGCSDQAKEEFWSLHDEKTAEVQQKDVIIVAGDLNGHVGAVKEAYSCHGGLGYRSRDADDAKVVPMRRSPAASAVICTFKITPPRMKQVKRCGAARIKGWRMKEKEAAVISRVRLPTVTTVDETWKMATDAIRQAARLKLGTTKPERRKVDKQTWLWTDDVKAKDREKKSLYHVFLGDRKADNWREYPKAKKAAKKAVAVAGERPSSDRPQKGGKAMVFCSRPVHKITVKEAEAALQKLKPGKATEPDNLAADVWKSKLWYPAEWLAELFNQVLKDKKVPECWHISMTIPIWKKKGSPADCSNYRPIRYLSYSMKIFERFLGR</sequence>
<dbReference type="OrthoDB" id="6375694at2759"/>
<reference evidence="1 2" key="1">
    <citation type="submission" date="2018-11" db="EMBL/GenBank/DDBJ databases">
        <authorList>
            <consortium name="Pathogen Informatics"/>
        </authorList>
    </citation>
    <scope>NUCLEOTIDE SEQUENCE [LARGE SCALE GENOMIC DNA]</scope>
</reference>
<evidence type="ECO:0000313" key="2">
    <source>
        <dbReference type="Proteomes" id="UP000050761"/>
    </source>
</evidence>
<protein>
    <submittedName>
        <fullName evidence="3">Endo/exonuclease/phosphatase domain-containing protein</fullName>
    </submittedName>
</protein>
<keyword evidence="2" id="KW-1185">Reference proteome</keyword>
<accession>A0A3P8E795</accession>
<dbReference type="Gene3D" id="3.60.10.10">
    <property type="entry name" value="Endonuclease/exonuclease/phosphatase"/>
    <property type="match status" value="1"/>
</dbReference>
<proteinExistence type="predicted"/>
<accession>A0A183GLW8</accession>
<dbReference type="AlphaFoldDB" id="A0A183GLW8"/>
<dbReference type="Proteomes" id="UP000050761">
    <property type="component" value="Unassembled WGS sequence"/>
</dbReference>
<reference evidence="3" key="2">
    <citation type="submission" date="2019-09" db="UniProtKB">
        <authorList>
            <consortium name="WormBaseParasite"/>
        </authorList>
    </citation>
    <scope>IDENTIFICATION</scope>
</reference>
<gene>
    <name evidence="1" type="ORF">HPBE_LOCUS23686</name>
</gene>
<dbReference type="InterPro" id="IPR036691">
    <property type="entry name" value="Endo/exonu/phosph_ase_sf"/>
</dbReference>
<dbReference type="SUPFAM" id="SSF56219">
    <property type="entry name" value="DNase I-like"/>
    <property type="match status" value="1"/>
</dbReference>